<organism evidence="1 2">
    <name type="scientific">Hebeloma cylindrosporum</name>
    <dbReference type="NCBI Taxonomy" id="76867"/>
    <lineage>
        <taxon>Eukaryota</taxon>
        <taxon>Fungi</taxon>
        <taxon>Dikarya</taxon>
        <taxon>Basidiomycota</taxon>
        <taxon>Agaricomycotina</taxon>
        <taxon>Agaricomycetes</taxon>
        <taxon>Agaricomycetidae</taxon>
        <taxon>Agaricales</taxon>
        <taxon>Agaricineae</taxon>
        <taxon>Hymenogastraceae</taxon>
        <taxon>Hebeloma</taxon>
    </lineage>
</organism>
<sequence>MTGFAKTANCWGIAQTFGTLMAHGQTKKREKNTYCLACSLISRRYWLCKWQPRGSSAAASWLSTEESLGS</sequence>
<name>A0A0C2YIN1_HEBCY</name>
<gene>
    <name evidence="1" type="ORF">M413DRAFT_438773</name>
</gene>
<proteinExistence type="predicted"/>
<reference evidence="1 2" key="1">
    <citation type="submission" date="2014-04" db="EMBL/GenBank/DDBJ databases">
        <authorList>
            <consortium name="DOE Joint Genome Institute"/>
            <person name="Kuo A."/>
            <person name="Gay G."/>
            <person name="Dore J."/>
            <person name="Kohler A."/>
            <person name="Nagy L.G."/>
            <person name="Floudas D."/>
            <person name="Copeland A."/>
            <person name="Barry K.W."/>
            <person name="Cichocki N."/>
            <person name="Veneault-Fourrey C."/>
            <person name="LaButti K."/>
            <person name="Lindquist E.A."/>
            <person name="Lipzen A."/>
            <person name="Lundell T."/>
            <person name="Morin E."/>
            <person name="Murat C."/>
            <person name="Sun H."/>
            <person name="Tunlid A."/>
            <person name="Henrissat B."/>
            <person name="Grigoriev I.V."/>
            <person name="Hibbett D.S."/>
            <person name="Martin F."/>
            <person name="Nordberg H.P."/>
            <person name="Cantor M.N."/>
            <person name="Hua S.X."/>
        </authorList>
    </citation>
    <scope>NUCLEOTIDE SEQUENCE [LARGE SCALE GENOMIC DNA]</scope>
    <source>
        <strain evidence="2">h7</strain>
    </source>
</reference>
<accession>A0A0C2YIN1</accession>
<evidence type="ECO:0000313" key="1">
    <source>
        <dbReference type="EMBL" id="KIM49588.1"/>
    </source>
</evidence>
<feature type="non-terminal residue" evidence="1">
    <location>
        <position position="70"/>
    </location>
</feature>
<dbReference type="AlphaFoldDB" id="A0A0C2YIN1"/>
<keyword evidence="2" id="KW-1185">Reference proteome</keyword>
<dbReference type="Proteomes" id="UP000053424">
    <property type="component" value="Unassembled WGS sequence"/>
</dbReference>
<dbReference type="HOGENOM" id="CLU_2764732_0_0_1"/>
<dbReference type="EMBL" id="KN831768">
    <property type="protein sequence ID" value="KIM49588.1"/>
    <property type="molecule type" value="Genomic_DNA"/>
</dbReference>
<evidence type="ECO:0000313" key="2">
    <source>
        <dbReference type="Proteomes" id="UP000053424"/>
    </source>
</evidence>
<protein>
    <submittedName>
        <fullName evidence="1">Uncharacterized protein</fullName>
    </submittedName>
</protein>
<reference evidence="2" key="2">
    <citation type="submission" date="2015-01" db="EMBL/GenBank/DDBJ databases">
        <title>Evolutionary Origins and Diversification of the Mycorrhizal Mutualists.</title>
        <authorList>
            <consortium name="DOE Joint Genome Institute"/>
            <consortium name="Mycorrhizal Genomics Consortium"/>
            <person name="Kohler A."/>
            <person name="Kuo A."/>
            <person name="Nagy L.G."/>
            <person name="Floudas D."/>
            <person name="Copeland A."/>
            <person name="Barry K.W."/>
            <person name="Cichocki N."/>
            <person name="Veneault-Fourrey C."/>
            <person name="LaButti K."/>
            <person name="Lindquist E.A."/>
            <person name="Lipzen A."/>
            <person name="Lundell T."/>
            <person name="Morin E."/>
            <person name="Murat C."/>
            <person name="Riley R."/>
            <person name="Ohm R."/>
            <person name="Sun H."/>
            <person name="Tunlid A."/>
            <person name="Henrissat B."/>
            <person name="Grigoriev I.V."/>
            <person name="Hibbett D.S."/>
            <person name="Martin F."/>
        </authorList>
    </citation>
    <scope>NUCLEOTIDE SEQUENCE [LARGE SCALE GENOMIC DNA]</scope>
    <source>
        <strain evidence="2">h7</strain>
    </source>
</reference>